<accession>A0A7J7D8Z3</accession>
<proteinExistence type="predicted"/>
<dbReference type="Proteomes" id="UP000593562">
    <property type="component" value="Unassembled WGS sequence"/>
</dbReference>
<dbReference type="InParanoid" id="A0A7J7D8Z3"/>
<organism evidence="1 2">
    <name type="scientific">Tripterygium wilfordii</name>
    <name type="common">Thunder God vine</name>
    <dbReference type="NCBI Taxonomy" id="458696"/>
    <lineage>
        <taxon>Eukaryota</taxon>
        <taxon>Viridiplantae</taxon>
        <taxon>Streptophyta</taxon>
        <taxon>Embryophyta</taxon>
        <taxon>Tracheophyta</taxon>
        <taxon>Spermatophyta</taxon>
        <taxon>Magnoliopsida</taxon>
        <taxon>eudicotyledons</taxon>
        <taxon>Gunneridae</taxon>
        <taxon>Pentapetalae</taxon>
        <taxon>rosids</taxon>
        <taxon>fabids</taxon>
        <taxon>Celastrales</taxon>
        <taxon>Celastraceae</taxon>
        <taxon>Tripterygium</taxon>
    </lineage>
</organism>
<dbReference type="EMBL" id="JAAARO010000009">
    <property type="protein sequence ID" value="KAF5742817.1"/>
    <property type="molecule type" value="Genomic_DNA"/>
</dbReference>
<reference evidence="1 2" key="1">
    <citation type="journal article" date="2020" name="Nat. Commun.">
        <title>Genome of Tripterygium wilfordii and identification of cytochrome P450 involved in triptolide biosynthesis.</title>
        <authorList>
            <person name="Tu L."/>
            <person name="Su P."/>
            <person name="Zhang Z."/>
            <person name="Gao L."/>
            <person name="Wang J."/>
            <person name="Hu T."/>
            <person name="Zhou J."/>
            <person name="Zhang Y."/>
            <person name="Zhao Y."/>
            <person name="Liu Y."/>
            <person name="Song Y."/>
            <person name="Tong Y."/>
            <person name="Lu Y."/>
            <person name="Yang J."/>
            <person name="Xu C."/>
            <person name="Jia M."/>
            <person name="Peters R.J."/>
            <person name="Huang L."/>
            <person name="Gao W."/>
        </authorList>
    </citation>
    <scope>NUCLEOTIDE SEQUENCE [LARGE SCALE GENOMIC DNA]</scope>
    <source>
        <strain evidence="2">cv. XIE 37</strain>
        <tissue evidence="1">Leaf</tissue>
    </source>
</reference>
<sequence>MNIMPNVVELQHEGNDVADIEGHWRKEEENLRRMITKMLVALSMVPGLKDHNSGAISLVPGCEDQNSGEKATQKEETDPFISCLHGRRERERGDKKGMKGVSLCLWLSRLA</sequence>
<evidence type="ECO:0000313" key="2">
    <source>
        <dbReference type="Proteomes" id="UP000593562"/>
    </source>
</evidence>
<gene>
    <name evidence="1" type="ORF">HS088_TW09G00877</name>
</gene>
<comment type="caution">
    <text evidence="1">The sequence shown here is derived from an EMBL/GenBank/DDBJ whole genome shotgun (WGS) entry which is preliminary data.</text>
</comment>
<evidence type="ECO:0000313" key="1">
    <source>
        <dbReference type="EMBL" id="KAF5742817.1"/>
    </source>
</evidence>
<name>A0A7J7D8Z3_TRIWF</name>
<keyword evidence="2" id="KW-1185">Reference proteome</keyword>
<dbReference type="AlphaFoldDB" id="A0A7J7D8Z3"/>
<protein>
    <submittedName>
        <fullName evidence="1">Uncharacterized protein</fullName>
    </submittedName>
</protein>